<organism evidence="8 9">
    <name type="scientific">Arthrobacter rhombi</name>
    <dbReference type="NCBI Taxonomy" id="71253"/>
    <lineage>
        <taxon>Bacteria</taxon>
        <taxon>Bacillati</taxon>
        <taxon>Actinomycetota</taxon>
        <taxon>Actinomycetes</taxon>
        <taxon>Micrococcales</taxon>
        <taxon>Micrococcaceae</taxon>
        <taxon>Arthrobacter</taxon>
    </lineage>
</organism>
<evidence type="ECO:0000256" key="4">
    <source>
        <dbReference type="PIRSR" id="PIRSR000350-3"/>
    </source>
</evidence>
<feature type="binding site" evidence="4">
    <location>
        <position position="261"/>
    </location>
    <ligand>
        <name>NAD(+)</name>
        <dbReference type="ChEBI" id="CHEBI:57540"/>
    </ligand>
</feature>
<dbReference type="PANTHER" id="PTHR43014:SF2">
    <property type="entry name" value="MERCURIC REDUCTASE"/>
    <property type="match status" value="1"/>
</dbReference>
<comment type="similarity">
    <text evidence="1">Belongs to the class-I pyridine nucleotide-disulfide oxidoreductase family.</text>
</comment>
<gene>
    <name evidence="8" type="ORF">FM101_03535</name>
</gene>
<dbReference type="GO" id="GO:0050660">
    <property type="term" value="F:flavin adenine dinucleotide binding"/>
    <property type="evidence" value="ECO:0007669"/>
    <property type="project" value="TreeGrafter"/>
</dbReference>
<evidence type="ECO:0000256" key="2">
    <source>
        <dbReference type="ARBA" id="ARBA00022630"/>
    </source>
</evidence>
<sequence length="451" mass="47904">MENTFDVIILGMGPGGEVAAGRLLKAGLNVAVVERELIGGECGYWACIPSKTLLRPTQVLAEARSTPGVTGAELDWAAASDYRDDMIRHLDDSAQVKAYEKRGATVIRGAGRFTAPGHVSVGERALEATHVIVATGTTPVFPPLPGLEDITAWANREIYTATTLPARVVVIGGSAVGVETATFLARFGVDTTLVHRGSALLSREEPRVGELTLEQLEGAGVRVLLDSSPTRARRDGEDSVLELEGADVPEVAADVVVFATGRRPNTGDLDVEAAGITLAEKGEITVDGSCRAAEGVWAIGDVNAILPFTHVAKYQGRIVADAILGQQRTAHYDGIPRVVFGIPDIACVGLTHQQATQEGLSVESVELDVTAALAKPWIDEPEPASRLGLLADTNRQVLVGAWAVGPEAAEWIHHAALAIRTSIPIETLRDQVPQFPTFHEAYLEALGRFTF</sequence>
<dbReference type="InterPro" id="IPR001100">
    <property type="entry name" value="Pyr_nuc-diS_OxRdtase"/>
</dbReference>
<comment type="cofactor">
    <cofactor evidence="4">
        <name>FAD</name>
        <dbReference type="ChEBI" id="CHEBI:57692"/>
    </cofactor>
    <text evidence="4">Binds 1 FAD per subunit.</text>
</comment>
<dbReference type="EMBL" id="FUHW01000016">
    <property type="protein sequence ID" value="SJM54271.1"/>
    <property type="molecule type" value="Genomic_DNA"/>
</dbReference>
<accession>A0A1R4FEN1</accession>
<keyword evidence="2" id="KW-0285">Flavoprotein</keyword>
<evidence type="ECO:0000256" key="3">
    <source>
        <dbReference type="ARBA" id="ARBA00022827"/>
    </source>
</evidence>
<dbReference type="AlphaFoldDB" id="A0A1R4FEN1"/>
<evidence type="ECO:0000256" key="5">
    <source>
        <dbReference type="PIRSR" id="PIRSR000350-4"/>
    </source>
</evidence>
<feature type="disulfide bond" description="Redox-active" evidence="5">
    <location>
        <begin position="42"/>
        <end position="47"/>
    </location>
</feature>
<dbReference type="SUPFAM" id="SSF55424">
    <property type="entry name" value="FAD/NAD-linked reductases, dimerisation (C-terminal) domain"/>
    <property type="match status" value="1"/>
</dbReference>
<dbReference type="InterPro" id="IPR016156">
    <property type="entry name" value="FAD/NAD-linked_Rdtase_dimer_sf"/>
</dbReference>
<evidence type="ECO:0000313" key="8">
    <source>
        <dbReference type="EMBL" id="SJM54271.1"/>
    </source>
</evidence>
<evidence type="ECO:0000313" key="9">
    <source>
        <dbReference type="Proteomes" id="UP000195913"/>
    </source>
</evidence>
<keyword evidence="3 4" id="KW-0274">FAD</keyword>
<feature type="binding site" evidence="4">
    <location>
        <position position="111"/>
    </location>
    <ligand>
        <name>FAD</name>
        <dbReference type="ChEBI" id="CHEBI:57692"/>
    </ligand>
</feature>
<dbReference type="RefSeq" id="WP_086995533.1">
    <property type="nucleotide sequence ID" value="NZ_FUHW01000016.1"/>
</dbReference>
<dbReference type="PRINTS" id="PR00411">
    <property type="entry name" value="PNDRDTASEI"/>
</dbReference>
<name>A0A1R4FEN1_9MICC</name>
<keyword evidence="4" id="KW-0547">Nucleotide-binding</keyword>
<dbReference type="PRINTS" id="PR00368">
    <property type="entry name" value="FADPNR"/>
</dbReference>
<dbReference type="Proteomes" id="UP000195913">
    <property type="component" value="Unassembled WGS sequence"/>
</dbReference>
<feature type="binding site" evidence="4">
    <location>
        <begin position="172"/>
        <end position="179"/>
    </location>
    <ligand>
        <name>NAD(+)</name>
        <dbReference type="ChEBI" id="CHEBI:57540"/>
    </ligand>
</feature>
<keyword evidence="4" id="KW-0520">NAD</keyword>
<evidence type="ECO:0000259" key="6">
    <source>
        <dbReference type="Pfam" id="PF02852"/>
    </source>
</evidence>
<evidence type="ECO:0000256" key="1">
    <source>
        <dbReference type="ARBA" id="ARBA00007532"/>
    </source>
</evidence>
<dbReference type="InterPro" id="IPR036188">
    <property type="entry name" value="FAD/NAD-bd_sf"/>
</dbReference>
<feature type="binding site" evidence="4">
    <location>
        <position position="301"/>
    </location>
    <ligand>
        <name>FAD</name>
        <dbReference type="ChEBI" id="CHEBI:57692"/>
    </ligand>
</feature>
<dbReference type="PANTHER" id="PTHR43014">
    <property type="entry name" value="MERCURIC REDUCTASE"/>
    <property type="match status" value="1"/>
</dbReference>
<dbReference type="GO" id="GO:0003955">
    <property type="term" value="F:NAD(P)H dehydrogenase (quinone) activity"/>
    <property type="evidence" value="ECO:0007669"/>
    <property type="project" value="TreeGrafter"/>
</dbReference>
<dbReference type="Pfam" id="PF07992">
    <property type="entry name" value="Pyr_redox_2"/>
    <property type="match status" value="1"/>
</dbReference>
<keyword evidence="9" id="KW-1185">Reference proteome</keyword>
<dbReference type="InterPro" id="IPR023753">
    <property type="entry name" value="FAD/NAD-binding_dom"/>
</dbReference>
<proteinExistence type="inferred from homology"/>
<dbReference type="InterPro" id="IPR004099">
    <property type="entry name" value="Pyr_nucl-diS_OxRdtase_dimer"/>
</dbReference>
<dbReference type="PIRSF" id="PIRSF000350">
    <property type="entry name" value="Mercury_reductase_MerA"/>
    <property type="match status" value="1"/>
</dbReference>
<protein>
    <submittedName>
        <fullName evidence="8">PF00070 family, FAD-dependent NAD(P)-disulphide oxidoreductase</fullName>
    </submittedName>
</protein>
<dbReference type="Gene3D" id="3.30.390.30">
    <property type="match status" value="1"/>
</dbReference>
<evidence type="ECO:0000259" key="7">
    <source>
        <dbReference type="Pfam" id="PF07992"/>
    </source>
</evidence>
<dbReference type="Pfam" id="PF02852">
    <property type="entry name" value="Pyr_redox_dim"/>
    <property type="match status" value="1"/>
</dbReference>
<feature type="binding site" evidence="4">
    <location>
        <position position="51"/>
    </location>
    <ligand>
        <name>FAD</name>
        <dbReference type="ChEBI" id="CHEBI:57692"/>
    </ligand>
</feature>
<dbReference type="Gene3D" id="3.50.50.60">
    <property type="entry name" value="FAD/NAD(P)-binding domain"/>
    <property type="match status" value="2"/>
</dbReference>
<feature type="domain" description="FAD/NAD(P)-binding" evidence="7">
    <location>
        <begin position="5"/>
        <end position="316"/>
    </location>
</feature>
<feature type="domain" description="Pyridine nucleotide-disulphide oxidoreductase dimerisation" evidence="6">
    <location>
        <begin position="335"/>
        <end position="445"/>
    </location>
</feature>
<reference evidence="8 9" key="1">
    <citation type="submission" date="2017-02" db="EMBL/GenBank/DDBJ databases">
        <authorList>
            <person name="Peterson S.W."/>
        </authorList>
    </citation>
    <scope>NUCLEOTIDE SEQUENCE [LARGE SCALE GENOMIC DNA]</scope>
    <source>
        <strain evidence="8 9">B Ar 00.02</strain>
    </source>
</reference>
<dbReference type="SUPFAM" id="SSF51905">
    <property type="entry name" value="FAD/NAD(P)-binding domain"/>
    <property type="match status" value="1"/>
</dbReference>